<dbReference type="PANTHER" id="PTHR24225">
    <property type="entry name" value="CHEMOTACTIC RECEPTOR"/>
    <property type="match status" value="1"/>
</dbReference>
<feature type="transmembrane region" description="Helical" evidence="21">
    <location>
        <begin position="189"/>
        <end position="209"/>
    </location>
</feature>
<feature type="transmembrane region" description="Helical" evidence="21">
    <location>
        <begin position="275"/>
        <end position="299"/>
    </location>
</feature>
<dbReference type="GO" id="GO:0005886">
    <property type="term" value="C:plasma membrane"/>
    <property type="evidence" value="ECO:0007669"/>
    <property type="project" value="UniProtKB-SubCell"/>
</dbReference>
<evidence type="ECO:0000256" key="8">
    <source>
        <dbReference type="ARBA" id="ARBA00022692"/>
    </source>
</evidence>
<dbReference type="GO" id="GO:0007200">
    <property type="term" value="P:phospholipase C-activating G protein-coupled receptor signaling pathway"/>
    <property type="evidence" value="ECO:0007669"/>
    <property type="project" value="TreeGrafter"/>
</dbReference>
<keyword evidence="6" id="KW-0597">Phosphoprotein</keyword>
<dbReference type="GO" id="GO:0006935">
    <property type="term" value="P:chemotaxis"/>
    <property type="evidence" value="ECO:0007669"/>
    <property type="project" value="UniProtKB-KW"/>
</dbReference>
<feature type="region of interest" description="Disordered" evidence="20">
    <location>
        <begin position="396"/>
        <end position="415"/>
    </location>
</feature>
<dbReference type="AlphaFoldDB" id="A0A1U7S5B5"/>
<evidence type="ECO:0000256" key="18">
    <source>
        <dbReference type="ARBA" id="ARBA00045990"/>
    </source>
</evidence>
<dbReference type="InterPro" id="IPR000276">
    <property type="entry name" value="GPCR_Rhodpsn"/>
</dbReference>
<sequence>MDCECARSLARCPRGGRGRLGAQEPPPSSFFGSEARARSWIQRQQEAGFLPAFVVCWGRSRWRMSLPPGSSGDNPYPNTYPDDYPGDYNFTMPDRDSSDMLPYTLTPLHGLALAFYALVFILGVLGNGAVIWVTGVEMKRTVNTVWFLNLAVADLLCCLALPFLAMPLIRDHHWALGSFPCKLLPSLTILNMFASVFVLTAISADRCALVTLPVCPSAGRAWGVWGAAWLLSLLLTAPSFFFRKTRTDVFSPKVTCVLDYAAMPGHQHATEVATAALRFACGFLAPFVVICTCYGLLLARLRDSRWGLSRRPTRVVLPVVVGFFVCWLPYHVVGLVLATHVPGAAPYSLAHAAQPLVLGLAYVNSCLNPLLYVLLARGLRCSLGARLAGALQELEPTASTPSKSTSDRATMEEQV</sequence>
<evidence type="ECO:0000256" key="14">
    <source>
        <dbReference type="ARBA" id="ARBA00023224"/>
    </source>
</evidence>
<evidence type="ECO:0000259" key="22">
    <source>
        <dbReference type="PROSITE" id="PS50262"/>
    </source>
</evidence>
<dbReference type="GO" id="GO:0031410">
    <property type="term" value="C:cytoplasmic vesicle"/>
    <property type="evidence" value="ECO:0007669"/>
    <property type="project" value="UniProtKB-SubCell"/>
</dbReference>
<evidence type="ECO:0000256" key="13">
    <source>
        <dbReference type="ARBA" id="ARBA00023170"/>
    </source>
</evidence>
<evidence type="ECO:0000256" key="2">
    <source>
        <dbReference type="ARBA" id="ARBA00004651"/>
    </source>
</evidence>
<dbReference type="SUPFAM" id="SSF81321">
    <property type="entry name" value="Family A G protein-coupled receptor-like"/>
    <property type="match status" value="1"/>
</dbReference>
<name>A0A1U7S5B5_ALLSI</name>
<dbReference type="PROSITE" id="PS00237">
    <property type="entry name" value="G_PROTEIN_RECEP_F1_1"/>
    <property type="match status" value="1"/>
</dbReference>
<feature type="transmembrane region" description="Helical" evidence="21">
    <location>
        <begin position="108"/>
        <end position="133"/>
    </location>
</feature>
<comment type="subcellular location">
    <subcellularLocation>
        <location evidence="2">Cell membrane</location>
        <topology evidence="2">Multi-pass membrane protein</topology>
    </subcellularLocation>
    <subcellularLocation>
        <location evidence="1">Cytoplasmic vesicle</location>
    </subcellularLocation>
</comment>
<proteinExistence type="inferred from homology"/>
<dbReference type="InterPro" id="IPR002234">
    <property type="entry name" value="Anphylx_rcpt_C3a/C5a1-2"/>
</dbReference>
<dbReference type="PROSITE" id="PS50262">
    <property type="entry name" value="G_PROTEIN_RECEP_F1_2"/>
    <property type="match status" value="1"/>
</dbReference>
<evidence type="ECO:0000256" key="11">
    <source>
        <dbReference type="ARBA" id="ARBA00023136"/>
    </source>
</evidence>
<evidence type="ECO:0000256" key="7">
    <source>
        <dbReference type="ARBA" id="ARBA00022641"/>
    </source>
</evidence>
<evidence type="ECO:0000256" key="19">
    <source>
        <dbReference type="RuleBase" id="RU000688"/>
    </source>
</evidence>
<gene>
    <name evidence="24" type="primary">LOC102372244</name>
</gene>
<dbReference type="GO" id="GO:0004930">
    <property type="term" value="F:G protein-coupled receptor activity"/>
    <property type="evidence" value="ECO:0007669"/>
    <property type="project" value="UniProtKB-KW"/>
</dbReference>
<dbReference type="GeneID" id="102372244"/>
<evidence type="ECO:0000256" key="17">
    <source>
        <dbReference type="ARBA" id="ARBA00033421"/>
    </source>
</evidence>
<evidence type="ECO:0000256" key="21">
    <source>
        <dbReference type="SAM" id="Phobius"/>
    </source>
</evidence>
<evidence type="ECO:0000256" key="4">
    <source>
        <dbReference type="ARBA" id="ARBA00022475"/>
    </source>
</evidence>
<feature type="domain" description="G-protein coupled receptors family 1 profile" evidence="22">
    <location>
        <begin position="126"/>
        <end position="372"/>
    </location>
</feature>
<feature type="transmembrane region" description="Helical" evidence="21">
    <location>
        <begin position="221"/>
        <end position="242"/>
    </location>
</feature>
<evidence type="ECO:0000313" key="23">
    <source>
        <dbReference type="Proteomes" id="UP000189705"/>
    </source>
</evidence>
<keyword evidence="11 21" id="KW-0472">Membrane</keyword>
<accession>A0A1U7S5B5</accession>
<dbReference type="Proteomes" id="UP000189705">
    <property type="component" value="Unplaced"/>
</dbReference>
<feature type="compositionally biased region" description="Basic and acidic residues" evidence="20">
    <location>
        <begin position="405"/>
        <end position="415"/>
    </location>
</feature>
<dbReference type="eggNOG" id="ENOG502R35Z">
    <property type="taxonomic scope" value="Eukaryota"/>
</dbReference>
<keyword evidence="12" id="KW-1015">Disulfide bond</keyword>
<dbReference type="FunFam" id="1.20.1070.10:FF:000034">
    <property type="entry name" value="G-protein coupled receptor 1"/>
    <property type="match status" value="1"/>
</dbReference>
<dbReference type="GO" id="GO:0004878">
    <property type="term" value="F:complement component C5a receptor activity"/>
    <property type="evidence" value="ECO:0007669"/>
    <property type="project" value="TreeGrafter"/>
</dbReference>
<comment type="similarity">
    <text evidence="19">Belongs to the G-protein coupled receptor 1 family.</text>
</comment>
<feature type="transmembrane region" description="Helical" evidence="21">
    <location>
        <begin position="145"/>
        <end position="169"/>
    </location>
</feature>
<dbReference type="RefSeq" id="XP_006031469.2">
    <property type="nucleotide sequence ID" value="XM_006031407.3"/>
</dbReference>
<keyword evidence="4" id="KW-1003">Cell membrane</keyword>
<keyword evidence="10 19" id="KW-0297">G-protein coupled receptor</keyword>
<organism evidence="23 24">
    <name type="scientific">Alligator sinensis</name>
    <name type="common">Chinese alligator</name>
    <dbReference type="NCBI Taxonomy" id="38654"/>
    <lineage>
        <taxon>Eukaryota</taxon>
        <taxon>Metazoa</taxon>
        <taxon>Chordata</taxon>
        <taxon>Craniata</taxon>
        <taxon>Vertebrata</taxon>
        <taxon>Euteleostomi</taxon>
        <taxon>Archelosauria</taxon>
        <taxon>Archosauria</taxon>
        <taxon>Crocodylia</taxon>
        <taxon>Alligatoridae</taxon>
        <taxon>Alligatorinae</taxon>
        <taxon>Alligator</taxon>
    </lineage>
</organism>
<dbReference type="InterPro" id="IPR000826">
    <property type="entry name" value="Formyl_rcpt-rel"/>
</dbReference>
<protein>
    <recommendedName>
        <fullName evidence="3">C5a anaphylatoxin chemotactic receptor 1</fullName>
    </recommendedName>
    <alternativeName>
        <fullName evidence="17">C5a anaphylatoxin chemotactic receptor</fullName>
    </alternativeName>
</protein>
<dbReference type="PANTHER" id="PTHR24225:SF29">
    <property type="entry name" value="C5A ANAPHYLATOXIN CHEMOTACTIC RECEPTOR 1"/>
    <property type="match status" value="1"/>
</dbReference>
<dbReference type="KEGG" id="asn:102372244"/>
<keyword evidence="23" id="KW-1185">Reference proteome</keyword>
<keyword evidence="9 21" id="KW-1133">Transmembrane helix</keyword>
<evidence type="ECO:0000256" key="1">
    <source>
        <dbReference type="ARBA" id="ARBA00004541"/>
    </source>
</evidence>
<evidence type="ECO:0000256" key="15">
    <source>
        <dbReference type="ARBA" id="ARBA00023329"/>
    </source>
</evidence>
<evidence type="ECO:0000256" key="20">
    <source>
        <dbReference type="SAM" id="MobiDB-lite"/>
    </source>
</evidence>
<dbReference type="Gene3D" id="1.20.1070.10">
    <property type="entry name" value="Rhodopsin 7-helix transmembrane proteins"/>
    <property type="match status" value="1"/>
</dbReference>
<dbReference type="Pfam" id="PF00001">
    <property type="entry name" value="7tm_1"/>
    <property type="match status" value="1"/>
</dbReference>
<keyword evidence="14 19" id="KW-0807">Transducer</keyword>
<comment type="function">
    <text evidence="18">Receptor for the chemotactic and inflammatory peptide anaphylatoxin C5a. The ligand interacts with at least two sites on the receptor: a high-affinity site on the extracellular N-terminus, and a second site in the transmembrane region which activates downstream signaling events. Receptor activation stimulates chemotaxis, granule enzyme release, intracellular calcium release and superoxide anion production.</text>
</comment>
<comment type="similarity">
    <text evidence="16">Belongs to the chemokine-like receptor (CMKLR) family.</text>
</comment>
<keyword evidence="5" id="KW-0145">Chemotaxis</keyword>
<keyword evidence="15" id="KW-0968">Cytoplasmic vesicle</keyword>
<dbReference type="GO" id="GO:0006954">
    <property type="term" value="P:inflammatory response"/>
    <property type="evidence" value="ECO:0007669"/>
    <property type="project" value="TreeGrafter"/>
</dbReference>
<keyword evidence="13 19" id="KW-0675">Receptor</keyword>
<evidence type="ECO:0000256" key="6">
    <source>
        <dbReference type="ARBA" id="ARBA00022553"/>
    </source>
</evidence>
<evidence type="ECO:0000256" key="10">
    <source>
        <dbReference type="ARBA" id="ARBA00023040"/>
    </source>
</evidence>
<evidence type="ECO:0000256" key="12">
    <source>
        <dbReference type="ARBA" id="ARBA00023157"/>
    </source>
</evidence>
<dbReference type="GO" id="GO:0007204">
    <property type="term" value="P:positive regulation of cytosolic calcium ion concentration"/>
    <property type="evidence" value="ECO:0007669"/>
    <property type="project" value="TreeGrafter"/>
</dbReference>
<evidence type="ECO:0000256" key="9">
    <source>
        <dbReference type="ARBA" id="ARBA00022989"/>
    </source>
</evidence>
<keyword evidence="8 19" id="KW-0812">Transmembrane</keyword>
<reference evidence="24" key="1">
    <citation type="submission" date="2025-08" db="UniProtKB">
        <authorList>
            <consortium name="RefSeq"/>
        </authorList>
    </citation>
    <scope>IDENTIFICATION</scope>
</reference>
<evidence type="ECO:0000256" key="5">
    <source>
        <dbReference type="ARBA" id="ARBA00022500"/>
    </source>
</evidence>
<dbReference type="InterPro" id="IPR017452">
    <property type="entry name" value="GPCR_Rhodpsn_7TM"/>
</dbReference>
<evidence type="ECO:0000313" key="24">
    <source>
        <dbReference type="RefSeq" id="XP_006031469.2"/>
    </source>
</evidence>
<dbReference type="PRINTS" id="PR00426">
    <property type="entry name" value="C5ANPHYLTXNR"/>
</dbReference>
<feature type="transmembrane region" description="Helical" evidence="21">
    <location>
        <begin position="357"/>
        <end position="376"/>
    </location>
</feature>
<evidence type="ECO:0000256" key="3">
    <source>
        <dbReference type="ARBA" id="ARBA00016344"/>
    </source>
</evidence>
<dbReference type="PRINTS" id="PR00237">
    <property type="entry name" value="GPCRRHODOPSN"/>
</dbReference>
<evidence type="ECO:0000256" key="16">
    <source>
        <dbReference type="ARBA" id="ARBA00025736"/>
    </source>
</evidence>
<keyword evidence="7" id="KW-0765">Sulfation</keyword>
<feature type="transmembrane region" description="Helical" evidence="21">
    <location>
        <begin position="315"/>
        <end position="337"/>
    </location>
</feature>